<dbReference type="GO" id="GO:0099158">
    <property type="term" value="P:regulation of recycling endosome localization within postsynapse"/>
    <property type="evidence" value="ECO:0007669"/>
    <property type="project" value="TreeGrafter"/>
</dbReference>
<feature type="coiled-coil region" evidence="1">
    <location>
        <begin position="31"/>
        <end position="84"/>
    </location>
</feature>
<dbReference type="Proteomes" id="UP000728185">
    <property type="component" value="Unassembled WGS sequence"/>
</dbReference>
<dbReference type="GO" id="GO:0016874">
    <property type="term" value="F:ligase activity"/>
    <property type="evidence" value="ECO:0007669"/>
    <property type="project" value="UniProtKB-KW"/>
</dbReference>
<evidence type="ECO:0000313" key="2">
    <source>
        <dbReference type="EMBL" id="KAA0200173.1"/>
    </source>
</evidence>
<dbReference type="PANTHER" id="PTHR18978">
    <property type="entry name" value="GRIP-1 ASSOCIATED PROTEIN 1"/>
    <property type="match status" value="1"/>
</dbReference>
<keyword evidence="3" id="KW-1185">Reference proteome</keyword>
<dbReference type="InterPro" id="IPR026204">
    <property type="entry name" value="GRIPAP1"/>
</dbReference>
<organism evidence="2 3">
    <name type="scientific">Fasciolopsis buskii</name>
    <dbReference type="NCBI Taxonomy" id="27845"/>
    <lineage>
        <taxon>Eukaryota</taxon>
        <taxon>Metazoa</taxon>
        <taxon>Spiralia</taxon>
        <taxon>Lophotrochozoa</taxon>
        <taxon>Platyhelminthes</taxon>
        <taxon>Trematoda</taxon>
        <taxon>Digenea</taxon>
        <taxon>Plagiorchiida</taxon>
        <taxon>Echinostomata</taxon>
        <taxon>Echinostomatoidea</taxon>
        <taxon>Fasciolidae</taxon>
        <taxon>Fasciolopsis</taxon>
    </lineage>
</organism>
<dbReference type="GO" id="GO:0098887">
    <property type="term" value="P:neurotransmitter receptor transport, endosome to postsynaptic membrane"/>
    <property type="evidence" value="ECO:0007669"/>
    <property type="project" value="TreeGrafter"/>
</dbReference>
<dbReference type="PANTHER" id="PTHR18978:SF1">
    <property type="entry name" value="GRIP1-ASSOCIATED PROTEIN 1"/>
    <property type="match status" value="1"/>
</dbReference>
<protein>
    <submittedName>
        <fullName evidence="2">Ubiquitin-protein ligase BRE1</fullName>
    </submittedName>
</protein>
<dbReference type="GO" id="GO:0098837">
    <property type="term" value="C:postsynaptic recycling endosome"/>
    <property type="evidence" value="ECO:0007669"/>
    <property type="project" value="TreeGrafter"/>
</dbReference>
<gene>
    <name evidence="2" type="ORF">FBUS_11678</name>
</gene>
<feature type="coiled-coil region" evidence="1">
    <location>
        <begin position="204"/>
        <end position="249"/>
    </location>
</feature>
<accession>A0A8E0S3S5</accession>
<comment type="caution">
    <text evidence="2">The sequence shown here is derived from an EMBL/GenBank/DDBJ whole genome shotgun (WGS) entry which is preliminary data.</text>
</comment>
<name>A0A8E0S3S5_9TREM</name>
<dbReference type="GO" id="GO:0098978">
    <property type="term" value="C:glutamatergic synapse"/>
    <property type="evidence" value="ECO:0007669"/>
    <property type="project" value="TreeGrafter"/>
</dbReference>
<dbReference type="GO" id="GO:0098998">
    <property type="term" value="C:extrinsic component of postsynaptic early endosome membrane"/>
    <property type="evidence" value="ECO:0007669"/>
    <property type="project" value="TreeGrafter"/>
</dbReference>
<dbReference type="OrthoDB" id="6269447at2759"/>
<evidence type="ECO:0000256" key="1">
    <source>
        <dbReference type="SAM" id="Coils"/>
    </source>
</evidence>
<keyword evidence="2" id="KW-0436">Ligase</keyword>
<dbReference type="GO" id="GO:1905244">
    <property type="term" value="P:regulation of modification of synaptic structure"/>
    <property type="evidence" value="ECO:0007669"/>
    <property type="project" value="TreeGrafter"/>
</dbReference>
<sequence length="342" mass="38091">MQPTISVEEFQRFQSQLLDVREAQIQATEARIRAETRVKQLEAQLGELQAALTAAHASSQKNRVEQLVRDNALLREKLQGTESAFQLQSSTLKEECSYLSTEVDRLNSLLSRPRREQFVQTVSKLLSDIQIQTEAQEAPVFSNPVVSQSVLEAVQGIEDRMDSLITFLRSSMETKLTDLERRLEVELDGFRQRIIERNAAEARLVAELNESRQCAQQARDLEQEARGQLTAVKKRSEKLTRELRRQLARVIRGTGESERVSLRKMSIYSSSSSLSSATNVTGTVGATSGSLMNGDICGAALRTPVGDSVDRLCAIQSDVPVGFFPMADFKVSPKISYVLPSL</sequence>
<dbReference type="AlphaFoldDB" id="A0A8E0S3S5"/>
<evidence type="ECO:0000313" key="3">
    <source>
        <dbReference type="Proteomes" id="UP000728185"/>
    </source>
</evidence>
<dbReference type="GO" id="GO:0099152">
    <property type="term" value="P:regulation of neurotransmitter receptor transport, endosome to postsynaptic membrane"/>
    <property type="evidence" value="ECO:0007669"/>
    <property type="project" value="TreeGrafter"/>
</dbReference>
<reference evidence="2" key="1">
    <citation type="submission" date="2019-05" db="EMBL/GenBank/DDBJ databases">
        <title>Annotation for the trematode Fasciolopsis buski.</title>
        <authorList>
            <person name="Choi Y.-J."/>
        </authorList>
    </citation>
    <scope>NUCLEOTIDE SEQUENCE</scope>
    <source>
        <strain evidence="2">HT</strain>
        <tissue evidence="2">Whole worm</tissue>
    </source>
</reference>
<dbReference type="EMBL" id="LUCM01000698">
    <property type="protein sequence ID" value="KAA0200173.1"/>
    <property type="molecule type" value="Genomic_DNA"/>
</dbReference>
<keyword evidence="1" id="KW-0175">Coiled coil</keyword>
<proteinExistence type="predicted"/>